<gene>
    <name evidence="1" type="ORF">NP493_648g01000</name>
</gene>
<proteinExistence type="predicted"/>
<keyword evidence="2" id="KW-1185">Reference proteome</keyword>
<reference evidence="1" key="1">
    <citation type="journal article" date="2023" name="Mol. Biol. Evol.">
        <title>Third-Generation Sequencing Reveals the Adaptive Role of the Epigenome in Three Deep-Sea Polychaetes.</title>
        <authorList>
            <person name="Perez M."/>
            <person name="Aroh O."/>
            <person name="Sun Y."/>
            <person name="Lan Y."/>
            <person name="Juniper S.K."/>
            <person name="Young C.R."/>
            <person name="Angers B."/>
            <person name="Qian P.Y."/>
        </authorList>
    </citation>
    <scope>NUCLEOTIDE SEQUENCE</scope>
    <source>
        <strain evidence="1">R07B-5</strain>
    </source>
</reference>
<dbReference type="Proteomes" id="UP001209878">
    <property type="component" value="Unassembled WGS sequence"/>
</dbReference>
<dbReference type="AlphaFoldDB" id="A0AAD9KSP8"/>
<organism evidence="1 2">
    <name type="scientific">Ridgeia piscesae</name>
    <name type="common">Tubeworm</name>
    <dbReference type="NCBI Taxonomy" id="27915"/>
    <lineage>
        <taxon>Eukaryota</taxon>
        <taxon>Metazoa</taxon>
        <taxon>Spiralia</taxon>
        <taxon>Lophotrochozoa</taxon>
        <taxon>Annelida</taxon>
        <taxon>Polychaeta</taxon>
        <taxon>Sedentaria</taxon>
        <taxon>Canalipalpata</taxon>
        <taxon>Sabellida</taxon>
        <taxon>Siboglinidae</taxon>
        <taxon>Ridgeia</taxon>
    </lineage>
</organism>
<accession>A0AAD9KSP8</accession>
<evidence type="ECO:0000313" key="1">
    <source>
        <dbReference type="EMBL" id="KAK2176669.1"/>
    </source>
</evidence>
<name>A0AAD9KSP8_RIDPI</name>
<sequence length="106" mass="12010">MMGMYGKRSKRNTLQVVAGEMRTPSPCLAHHGSHLGSLTSRYKANANWVYVVVYPPFCIKYYTGLIGPLRRSGYPIVYRCRHEGNTFCNININTPIVLLTCRVLES</sequence>
<comment type="caution">
    <text evidence="1">The sequence shown here is derived from an EMBL/GenBank/DDBJ whole genome shotgun (WGS) entry which is preliminary data.</text>
</comment>
<evidence type="ECO:0000313" key="2">
    <source>
        <dbReference type="Proteomes" id="UP001209878"/>
    </source>
</evidence>
<dbReference type="EMBL" id="JAODUO010000647">
    <property type="protein sequence ID" value="KAK2176669.1"/>
    <property type="molecule type" value="Genomic_DNA"/>
</dbReference>
<protein>
    <submittedName>
        <fullName evidence="1">Uncharacterized protein</fullName>
    </submittedName>
</protein>